<dbReference type="AlphaFoldDB" id="A0A9W8E4H1"/>
<name>A0A9W8E4H1_9FUNG</name>
<feature type="domain" description="Glycoside hydrolase family 19 catalytic" evidence="3">
    <location>
        <begin position="15"/>
        <end position="143"/>
    </location>
</feature>
<dbReference type="OrthoDB" id="5985073at2759"/>
<evidence type="ECO:0000313" key="4">
    <source>
        <dbReference type="EMBL" id="KAJ1955641.1"/>
    </source>
</evidence>
<comment type="caution">
    <text evidence="4">The sequence shown here is derived from an EMBL/GenBank/DDBJ whole genome shotgun (WGS) entry which is preliminary data.</text>
</comment>
<evidence type="ECO:0000256" key="1">
    <source>
        <dbReference type="ARBA" id="ARBA00022821"/>
    </source>
</evidence>
<dbReference type="EMBL" id="JANBPY010002292">
    <property type="protein sequence ID" value="KAJ1955641.1"/>
    <property type="molecule type" value="Genomic_DNA"/>
</dbReference>
<dbReference type="Gene3D" id="1.10.530.10">
    <property type="match status" value="1"/>
</dbReference>
<keyword evidence="5" id="KW-1185">Reference proteome</keyword>
<dbReference type="Pfam" id="PF00182">
    <property type="entry name" value="Glyco_hydro_19"/>
    <property type="match status" value="1"/>
</dbReference>
<dbReference type="GO" id="GO:0016998">
    <property type="term" value="P:cell wall macromolecule catabolic process"/>
    <property type="evidence" value="ECO:0007669"/>
    <property type="project" value="InterPro"/>
</dbReference>
<sequence>MFLANVLHESGGLQYKAEIKCQGNGGCPGEYSHVPGEPTYYGRGYMQLTWKENYRAASLALLNNDELVKNPDLVATDEKLAWGVSFHYWFTRVHTSEGVINGRFGDSISKINGALECGGGNTAAVAKRQEYFTKCLSAFGVNEQPDFSGC</sequence>
<evidence type="ECO:0000313" key="5">
    <source>
        <dbReference type="Proteomes" id="UP001150925"/>
    </source>
</evidence>
<evidence type="ECO:0000259" key="3">
    <source>
        <dbReference type="Pfam" id="PF00182"/>
    </source>
</evidence>
<organism evidence="4 5">
    <name type="scientific">Dispira parvispora</name>
    <dbReference type="NCBI Taxonomy" id="1520584"/>
    <lineage>
        <taxon>Eukaryota</taxon>
        <taxon>Fungi</taxon>
        <taxon>Fungi incertae sedis</taxon>
        <taxon>Zoopagomycota</taxon>
        <taxon>Kickxellomycotina</taxon>
        <taxon>Dimargaritomycetes</taxon>
        <taxon>Dimargaritales</taxon>
        <taxon>Dimargaritaceae</taxon>
        <taxon>Dispira</taxon>
    </lineage>
</organism>
<proteinExistence type="predicted"/>
<dbReference type="SUPFAM" id="SSF53955">
    <property type="entry name" value="Lysozyme-like"/>
    <property type="match status" value="1"/>
</dbReference>
<dbReference type="Gene3D" id="3.30.20.10">
    <property type="entry name" value="Endochitinase, domain 2"/>
    <property type="match status" value="1"/>
</dbReference>
<gene>
    <name evidence="4" type="ORF">IWQ62_005486</name>
</gene>
<dbReference type="PANTHER" id="PTHR22595">
    <property type="entry name" value="CHITINASE-RELATED"/>
    <property type="match status" value="1"/>
</dbReference>
<dbReference type="PANTHER" id="PTHR22595:SF79">
    <property type="entry name" value="CHITINASE 12"/>
    <property type="match status" value="1"/>
</dbReference>
<keyword evidence="1" id="KW-0611">Plant defense</keyword>
<dbReference type="GO" id="GO:0006032">
    <property type="term" value="P:chitin catabolic process"/>
    <property type="evidence" value="ECO:0007669"/>
    <property type="project" value="InterPro"/>
</dbReference>
<dbReference type="Proteomes" id="UP001150925">
    <property type="component" value="Unassembled WGS sequence"/>
</dbReference>
<accession>A0A9W8E4H1</accession>
<reference evidence="4" key="1">
    <citation type="submission" date="2022-07" db="EMBL/GenBank/DDBJ databases">
        <title>Phylogenomic reconstructions and comparative analyses of Kickxellomycotina fungi.</title>
        <authorList>
            <person name="Reynolds N.K."/>
            <person name="Stajich J.E."/>
            <person name="Barry K."/>
            <person name="Grigoriev I.V."/>
            <person name="Crous P."/>
            <person name="Smith M.E."/>
        </authorList>
    </citation>
    <scope>NUCLEOTIDE SEQUENCE</scope>
    <source>
        <strain evidence="4">RSA 1196</strain>
    </source>
</reference>
<dbReference type="InterPro" id="IPR023346">
    <property type="entry name" value="Lysozyme-like_dom_sf"/>
</dbReference>
<dbReference type="InterPro" id="IPR000726">
    <property type="entry name" value="Glyco_hydro_19_cat"/>
</dbReference>
<evidence type="ECO:0000256" key="2">
    <source>
        <dbReference type="ARBA" id="ARBA00023157"/>
    </source>
</evidence>
<dbReference type="GO" id="GO:0006952">
    <property type="term" value="P:defense response"/>
    <property type="evidence" value="ECO:0007669"/>
    <property type="project" value="UniProtKB-KW"/>
</dbReference>
<dbReference type="GO" id="GO:0004568">
    <property type="term" value="F:chitinase activity"/>
    <property type="evidence" value="ECO:0007669"/>
    <property type="project" value="InterPro"/>
</dbReference>
<dbReference type="CDD" id="cd00325">
    <property type="entry name" value="chitinase_GH19"/>
    <property type="match status" value="1"/>
</dbReference>
<protein>
    <recommendedName>
        <fullName evidence="3">Glycoside hydrolase family 19 catalytic domain-containing protein</fullName>
    </recommendedName>
</protein>
<keyword evidence="2" id="KW-1015">Disulfide bond</keyword>